<accession>F3YW96</accession>
<comment type="cofactor">
    <cofactor evidence="6">
        <name>Zn(2+)</name>
        <dbReference type="ChEBI" id="CHEBI:29105"/>
    </cofactor>
    <text evidence="6">Binds 2 Zn(2+) ions per subunit.</text>
</comment>
<dbReference type="AlphaFoldDB" id="F3YW96"/>
<feature type="binding site" evidence="6">
    <location>
        <position position="308"/>
    </location>
    <ligand>
        <name>Zn(2+)</name>
        <dbReference type="ChEBI" id="CHEBI:29105"/>
        <label>1</label>
    </ligand>
</feature>
<comment type="function">
    <text evidence="1 6">Catalyzes the reversible cyclization of carbamoyl aspartate to dihydroorotate.</text>
</comment>
<dbReference type="PANTHER" id="PTHR43668:SF2">
    <property type="entry name" value="ALLANTOINASE"/>
    <property type="match status" value="1"/>
</dbReference>
<keyword evidence="9" id="KW-1185">Reference proteome</keyword>
<feature type="binding site" evidence="6">
    <location>
        <position position="61"/>
    </location>
    <ligand>
        <name>Zn(2+)</name>
        <dbReference type="ChEBI" id="CHEBI:29105"/>
        <label>1</label>
    </ligand>
</feature>
<feature type="binding site" evidence="6">
    <location>
        <begin position="63"/>
        <end position="65"/>
    </location>
    <ligand>
        <name>substrate</name>
    </ligand>
</feature>
<dbReference type="UniPathway" id="UPA00070">
    <property type="reaction ID" value="UER00117"/>
</dbReference>
<dbReference type="SUPFAM" id="SSF51556">
    <property type="entry name" value="Metallo-dependent hydrolases"/>
    <property type="match status" value="1"/>
</dbReference>
<feature type="binding site" evidence="6">
    <location>
        <position position="281"/>
    </location>
    <ligand>
        <name>substrate</name>
    </ligand>
</feature>
<evidence type="ECO:0000259" key="7">
    <source>
        <dbReference type="Pfam" id="PF12890"/>
    </source>
</evidence>
<keyword evidence="5 6" id="KW-0665">Pyrimidine biosynthesis</keyword>
<feature type="binding site" evidence="6">
    <location>
        <position position="155"/>
    </location>
    <ligand>
        <name>Zn(2+)</name>
        <dbReference type="ChEBI" id="CHEBI:29105"/>
        <label>1</label>
    </ligand>
</feature>
<dbReference type="CDD" id="cd01317">
    <property type="entry name" value="DHOase_IIa"/>
    <property type="match status" value="1"/>
</dbReference>
<evidence type="ECO:0000256" key="6">
    <source>
        <dbReference type="HAMAP-Rule" id="MF_00220"/>
    </source>
</evidence>
<dbReference type="Gene3D" id="2.30.40.10">
    <property type="entry name" value="Urease, subunit C, domain 1"/>
    <property type="match status" value="1"/>
</dbReference>
<dbReference type="STRING" id="690850.Desaf_0848"/>
<dbReference type="InterPro" id="IPR004722">
    <property type="entry name" value="DHOase"/>
</dbReference>
<comment type="similarity">
    <text evidence="2 6">Belongs to the metallo-dependent hydrolases superfamily. DHOase family. Class I DHOase subfamily.</text>
</comment>
<keyword evidence="3 6" id="KW-0479">Metal-binding</keyword>
<dbReference type="EMBL" id="CP003221">
    <property type="protein sequence ID" value="EGJ49199.1"/>
    <property type="molecule type" value="Genomic_DNA"/>
</dbReference>
<feature type="binding site" evidence="6">
    <location>
        <position position="235"/>
    </location>
    <ligand>
        <name>Zn(2+)</name>
        <dbReference type="ChEBI" id="CHEBI:29105"/>
        <label>2</label>
    </ligand>
</feature>
<evidence type="ECO:0000256" key="3">
    <source>
        <dbReference type="ARBA" id="ARBA00022723"/>
    </source>
</evidence>
<dbReference type="GO" id="GO:0004038">
    <property type="term" value="F:allantoinase activity"/>
    <property type="evidence" value="ECO:0007669"/>
    <property type="project" value="TreeGrafter"/>
</dbReference>
<dbReference type="NCBIfam" id="TIGR00857">
    <property type="entry name" value="pyrC_multi"/>
    <property type="match status" value="1"/>
</dbReference>
<evidence type="ECO:0000313" key="9">
    <source>
        <dbReference type="Proteomes" id="UP000007844"/>
    </source>
</evidence>
<dbReference type="Proteomes" id="UP000007844">
    <property type="component" value="Chromosome"/>
</dbReference>
<dbReference type="InterPro" id="IPR050138">
    <property type="entry name" value="DHOase/Allantoinase_Hydrolase"/>
</dbReference>
<dbReference type="HOGENOM" id="CLU_015572_1_0_7"/>
<dbReference type="InterPro" id="IPR032466">
    <property type="entry name" value="Metal_Hydrolase"/>
</dbReference>
<comment type="catalytic activity">
    <reaction evidence="6">
        <text>(S)-dihydroorotate + H2O = N-carbamoyl-L-aspartate + H(+)</text>
        <dbReference type="Rhea" id="RHEA:24296"/>
        <dbReference type="ChEBI" id="CHEBI:15377"/>
        <dbReference type="ChEBI" id="CHEBI:15378"/>
        <dbReference type="ChEBI" id="CHEBI:30864"/>
        <dbReference type="ChEBI" id="CHEBI:32814"/>
        <dbReference type="EC" id="3.5.2.3"/>
    </reaction>
</comment>
<feature type="domain" description="Dihydroorotase catalytic" evidence="7">
    <location>
        <begin position="50"/>
        <end position="238"/>
    </location>
</feature>
<dbReference type="eggNOG" id="COG0044">
    <property type="taxonomic scope" value="Bacteria"/>
</dbReference>
<evidence type="ECO:0000256" key="2">
    <source>
        <dbReference type="ARBA" id="ARBA00010286"/>
    </source>
</evidence>
<feature type="binding site" evidence="6">
    <location>
        <position position="182"/>
    </location>
    <ligand>
        <name>Zn(2+)</name>
        <dbReference type="ChEBI" id="CHEBI:29105"/>
        <label>2</label>
    </ligand>
</feature>
<dbReference type="GO" id="GO:0004151">
    <property type="term" value="F:dihydroorotase activity"/>
    <property type="evidence" value="ECO:0007669"/>
    <property type="project" value="UniProtKB-UniRule"/>
</dbReference>
<name>F3YW96_DESAF</name>
<evidence type="ECO:0000256" key="5">
    <source>
        <dbReference type="ARBA" id="ARBA00022975"/>
    </source>
</evidence>
<evidence type="ECO:0000256" key="4">
    <source>
        <dbReference type="ARBA" id="ARBA00022801"/>
    </source>
</evidence>
<dbReference type="InterPro" id="IPR002195">
    <property type="entry name" value="Dihydroorotase_CS"/>
</dbReference>
<gene>
    <name evidence="6" type="primary">pyrC</name>
    <name evidence="8" type="ORF">Desaf_0848</name>
</gene>
<protein>
    <recommendedName>
        <fullName evidence="6">Dihydroorotase</fullName>
        <shortName evidence="6">DHOase</shortName>
        <ecNumber evidence="6">3.5.2.3</ecNumber>
    </recommendedName>
</protein>
<keyword evidence="4 6" id="KW-0378">Hydrolase</keyword>
<dbReference type="InterPro" id="IPR011059">
    <property type="entry name" value="Metal-dep_hydrolase_composite"/>
</dbReference>
<feature type="binding site" evidence="6">
    <location>
        <position position="95"/>
    </location>
    <ligand>
        <name>substrate</name>
    </ligand>
</feature>
<proteinExistence type="inferred from homology"/>
<feature type="binding site" evidence="6">
    <location>
        <position position="155"/>
    </location>
    <ligand>
        <name>Zn(2+)</name>
        <dbReference type="ChEBI" id="CHEBI:29105"/>
        <label>2</label>
    </ligand>
</feature>
<dbReference type="GO" id="GO:0008270">
    <property type="term" value="F:zinc ion binding"/>
    <property type="evidence" value="ECO:0007669"/>
    <property type="project" value="UniProtKB-UniRule"/>
</dbReference>
<dbReference type="InterPro" id="IPR024403">
    <property type="entry name" value="DHOase_cat"/>
</dbReference>
<dbReference type="Gene3D" id="3.20.20.140">
    <property type="entry name" value="Metal-dependent hydrolases"/>
    <property type="match status" value="1"/>
</dbReference>
<dbReference type="GO" id="GO:0044205">
    <property type="term" value="P:'de novo' UMP biosynthetic process"/>
    <property type="evidence" value="ECO:0007669"/>
    <property type="project" value="UniProtKB-UniRule"/>
</dbReference>
<comment type="pathway">
    <text evidence="6">Pyrimidine metabolism; UMP biosynthesis via de novo pathway; (S)-dihydroorotate from bicarbonate: step 3/3.</text>
</comment>
<feature type="binding site" evidence="6">
    <location>
        <position position="63"/>
    </location>
    <ligand>
        <name>Zn(2+)</name>
        <dbReference type="ChEBI" id="CHEBI:29105"/>
        <label>1</label>
    </ligand>
</feature>
<sequence length="425" mass="45899">MMAAPELVIRNARRLGRAVDLLVSDGKVLELTDHAPDRYYGAARTVDAGGAILLPALIDAHTHLREPGFEYKEDIASGLAAAAHGGFGRIMCMANTRPVNDHAPITQAMLGAARKTWPQGPFLHPIGALTKDLKGQELAPMAELAEVGCVAFSNDGLPVADTERFRRAVEYAASVGRPVIDHCEDPHMAPAAGVNEGAISSRLGLRGQPDVAEAVQVARDILLAEYLAIPIHLAHISCIRSLEFIRAAKARGVAVTAETCPHYLLLTEEAVDGYRTEAKVNPPLRTQADLQAMRAAIADGTIDMLATDHAPHAAHEKDVEFDLAPCGISGLDTALPLTWDLVREGVLDEAAFRRLWHERPAEVFGLPANYFRPGDPADFILFDPEARWTLTTETMRSKGKNTPFLGREMRGRCTLLAMAGNVVLG</sequence>
<dbReference type="EC" id="3.5.2.3" evidence="6"/>
<dbReference type="PROSITE" id="PS00483">
    <property type="entry name" value="DIHYDROOROTASE_2"/>
    <property type="match status" value="1"/>
</dbReference>
<feature type="active site" evidence="6">
    <location>
        <position position="308"/>
    </location>
</feature>
<organism evidence="8 9">
    <name type="scientific">Desulfocurvibacter africanus subsp. africanus str. Walvis Bay</name>
    <dbReference type="NCBI Taxonomy" id="690850"/>
    <lineage>
        <taxon>Bacteria</taxon>
        <taxon>Pseudomonadati</taxon>
        <taxon>Thermodesulfobacteriota</taxon>
        <taxon>Desulfovibrionia</taxon>
        <taxon>Desulfovibrionales</taxon>
        <taxon>Desulfovibrionaceae</taxon>
        <taxon>Desulfocurvibacter</taxon>
    </lineage>
</organism>
<reference evidence="8 9" key="1">
    <citation type="journal article" date="2011" name="J. Bacteriol.">
        <title>Genome sequence of the mercury-methylating and pleomorphic Desulfovibrio africanus Strain Walvis Bay.</title>
        <authorList>
            <person name="Brown S.D."/>
            <person name="Wall J.D."/>
            <person name="Kucken A.M."/>
            <person name="Gilmour C.C."/>
            <person name="Podar M."/>
            <person name="Brandt C.C."/>
            <person name="Teshima H."/>
            <person name="Detter J.C."/>
            <person name="Han C.S."/>
            <person name="Land M.L."/>
            <person name="Lucas S."/>
            <person name="Han J."/>
            <person name="Pennacchio L."/>
            <person name="Nolan M."/>
            <person name="Pitluck S."/>
            <person name="Woyke T."/>
            <person name="Goodwin L."/>
            <person name="Palumbo A.V."/>
            <person name="Elias D.A."/>
        </authorList>
    </citation>
    <scope>NUCLEOTIDE SEQUENCE [LARGE SCALE GENOMIC DNA]</scope>
    <source>
        <strain evidence="8 9">Walvis Bay</strain>
    </source>
</reference>
<dbReference type="KEGG" id="daf:Desaf_0848"/>
<feature type="binding site" evidence="6">
    <location>
        <position position="312"/>
    </location>
    <ligand>
        <name>substrate</name>
    </ligand>
</feature>
<evidence type="ECO:0000256" key="1">
    <source>
        <dbReference type="ARBA" id="ARBA00002368"/>
    </source>
</evidence>
<evidence type="ECO:0000313" key="8">
    <source>
        <dbReference type="EMBL" id="EGJ49199.1"/>
    </source>
</evidence>
<dbReference type="HAMAP" id="MF_00220_B">
    <property type="entry name" value="PyrC_classI_B"/>
    <property type="match status" value="1"/>
</dbReference>
<dbReference type="GO" id="GO:0005737">
    <property type="term" value="C:cytoplasm"/>
    <property type="evidence" value="ECO:0007669"/>
    <property type="project" value="TreeGrafter"/>
</dbReference>
<comment type="caution">
    <text evidence="6">Lacks conserved residue(s) required for the propagation of feature annotation.</text>
</comment>
<dbReference type="PANTHER" id="PTHR43668">
    <property type="entry name" value="ALLANTOINASE"/>
    <property type="match status" value="1"/>
</dbReference>
<dbReference type="Pfam" id="PF12890">
    <property type="entry name" value="DHOase"/>
    <property type="match status" value="1"/>
</dbReference>
<keyword evidence="6" id="KW-0862">Zinc</keyword>
<dbReference type="GO" id="GO:0006145">
    <property type="term" value="P:purine nucleobase catabolic process"/>
    <property type="evidence" value="ECO:0007669"/>
    <property type="project" value="TreeGrafter"/>
</dbReference>
<dbReference type="SUPFAM" id="SSF51338">
    <property type="entry name" value="Composite domain of metallo-dependent hydrolases"/>
    <property type="match status" value="1"/>
</dbReference>